<proteinExistence type="predicted"/>
<evidence type="ECO:0000313" key="2">
    <source>
        <dbReference type="EMBL" id="PRF60893.1"/>
    </source>
</evidence>
<evidence type="ECO:0000256" key="1">
    <source>
        <dbReference type="SAM" id="MobiDB-lite"/>
    </source>
</evidence>
<reference evidence="2 3" key="1">
    <citation type="submission" date="2018-03" db="EMBL/GenBank/DDBJ databases">
        <authorList>
            <person name="Keele B.F."/>
        </authorList>
    </citation>
    <scope>NUCLEOTIDE SEQUENCE [LARGE SCALE GENOMIC DNA]</scope>
    <source>
        <strain evidence="2 3">AU19729</strain>
    </source>
</reference>
<sequence length="112" mass="11783">MQIFHATGTARPDAPTRADRPSQRRASRAPRRVRQPPLAPLGVDAAPGMLAPVSAPVPAAPLLGVPDGAVAGALDMLPDDVWSELVLSDFFWHPAPAAMPAIRTPAKTARHT</sequence>
<name>A0A2S9MQD0_9BURK</name>
<dbReference type="Proteomes" id="UP000238982">
    <property type="component" value="Unassembled WGS sequence"/>
</dbReference>
<dbReference type="AlphaFoldDB" id="A0A2S9MQD0"/>
<evidence type="ECO:0000313" key="3">
    <source>
        <dbReference type="Proteomes" id="UP000238982"/>
    </source>
</evidence>
<feature type="region of interest" description="Disordered" evidence="1">
    <location>
        <begin position="1"/>
        <end position="41"/>
    </location>
</feature>
<feature type="compositionally biased region" description="Basic residues" evidence="1">
    <location>
        <begin position="23"/>
        <end position="34"/>
    </location>
</feature>
<dbReference type="EMBL" id="PVGH01000056">
    <property type="protein sequence ID" value="PRF60893.1"/>
    <property type="molecule type" value="Genomic_DNA"/>
</dbReference>
<accession>A0A2S9MQD0</accession>
<dbReference type="RefSeq" id="WP_035954493.1">
    <property type="nucleotide sequence ID" value="NZ_CADFDE010000007.1"/>
</dbReference>
<protein>
    <submittedName>
        <fullName evidence="2">Uncharacterized protein</fullName>
    </submittedName>
</protein>
<comment type="caution">
    <text evidence="2">The sequence shown here is derived from an EMBL/GenBank/DDBJ whole genome shotgun (WGS) entry which is preliminary data.</text>
</comment>
<organism evidence="2 3">
    <name type="scientific">Burkholderia multivorans</name>
    <dbReference type="NCBI Taxonomy" id="87883"/>
    <lineage>
        <taxon>Bacteria</taxon>
        <taxon>Pseudomonadati</taxon>
        <taxon>Pseudomonadota</taxon>
        <taxon>Betaproteobacteria</taxon>
        <taxon>Burkholderiales</taxon>
        <taxon>Burkholderiaceae</taxon>
        <taxon>Burkholderia</taxon>
        <taxon>Burkholderia cepacia complex</taxon>
    </lineage>
</organism>
<gene>
    <name evidence="2" type="ORF">C6Q15_13370</name>
</gene>